<dbReference type="PIRSF" id="PIRSF006060">
    <property type="entry name" value="AA_transporter"/>
    <property type="match status" value="1"/>
</dbReference>
<dbReference type="Gene3D" id="1.20.1740.10">
    <property type="entry name" value="Amino acid/polyamine transporter I"/>
    <property type="match status" value="1"/>
</dbReference>
<reference evidence="8" key="2">
    <citation type="submission" date="2009-11" db="EMBL/GenBank/DDBJ databases">
        <title>The Genome Sequence of Allomyces macrogynus strain ATCC 38327.</title>
        <authorList>
            <consortium name="The Broad Institute Genome Sequencing Platform"/>
            <person name="Russ C."/>
            <person name="Cuomo C."/>
            <person name="Shea T."/>
            <person name="Young S.K."/>
            <person name="Zeng Q."/>
            <person name="Koehrsen M."/>
            <person name="Haas B."/>
            <person name="Borodovsky M."/>
            <person name="Guigo R."/>
            <person name="Alvarado L."/>
            <person name="Berlin A."/>
            <person name="Borenstein D."/>
            <person name="Chen Z."/>
            <person name="Engels R."/>
            <person name="Freedman E."/>
            <person name="Gellesch M."/>
            <person name="Goldberg J."/>
            <person name="Griggs A."/>
            <person name="Gujja S."/>
            <person name="Heiman D."/>
            <person name="Hepburn T."/>
            <person name="Howarth C."/>
            <person name="Jen D."/>
            <person name="Larson L."/>
            <person name="Lewis B."/>
            <person name="Mehta T."/>
            <person name="Park D."/>
            <person name="Pearson M."/>
            <person name="Roberts A."/>
            <person name="Saif S."/>
            <person name="Shenoy N."/>
            <person name="Sisk P."/>
            <person name="Stolte C."/>
            <person name="Sykes S."/>
            <person name="Walk T."/>
            <person name="White J."/>
            <person name="Yandava C."/>
            <person name="Burger G."/>
            <person name="Gray M.W."/>
            <person name="Holland P.W.H."/>
            <person name="King N."/>
            <person name="Lang F.B.F."/>
            <person name="Roger A.J."/>
            <person name="Ruiz-Trillo I."/>
            <person name="Lander E."/>
            <person name="Nusbaum C."/>
        </authorList>
    </citation>
    <scope>NUCLEOTIDE SEQUENCE [LARGE SCALE GENOMIC DNA]</scope>
    <source>
        <strain evidence="8">ATCC 38327</strain>
    </source>
</reference>
<feature type="transmembrane region" description="Helical" evidence="6">
    <location>
        <begin position="173"/>
        <end position="190"/>
    </location>
</feature>
<dbReference type="STRING" id="578462.A0A0L0S937"/>
<feature type="transmembrane region" description="Helical" evidence="6">
    <location>
        <begin position="373"/>
        <end position="392"/>
    </location>
</feature>
<dbReference type="GO" id="GO:0015171">
    <property type="term" value="F:amino acid transmembrane transporter activity"/>
    <property type="evidence" value="ECO:0007669"/>
    <property type="project" value="TreeGrafter"/>
</dbReference>
<comment type="subcellular location">
    <subcellularLocation>
        <location evidence="1">Membrane</location>
        <topology evidence="1">Multi-pass membrane protein</topology>
    </subcellularLocation>
</comment>
<evidence type="ECO:0000256" key="6">
    <source>
        <dbReference type="SAM" id="Phobius"/>
    </source>
</evidence>
<dbReference type="Pfam" id="PF13520">
    <property type="entry name" value="AA_permease_2"/>
    <property type="match status" value="1"/>
</dbReference>
<keyword evidence="3 6" id="KW-0812">Transmembrane</keyword>
<keyword evidence="5 6" id="KW-0472">Membrane</keyword>
<feature type="transmembrane region" description="Helical" evidence="6">
    <location>
        <begin position="32"/>
        <end position="53"/>
    </location>
</feature>
<protein>
    <recommendedName>
        <fullName evidence="9">Amino acid transporter</fullName>
    </recommendedName>
</protein>
<keyword evidence="4 6" id="KW-1133">Transmembrane helix</keyword>
<dbReference type="PANTHER" id="PTHR43243">
    <property type="entry name" value="INNER MEMBRANE TRANSPORTER YGJI-RELATED"/>
    <property type="match status" value="1"/>
</dbReference>
<organism evidence="7 8">
    <name type="scientific">Allomyces macrogynus (strain ATCC 38327)</name>
    <name type="common">Allomyces javanicus var. macrogynus</name>
    <dbReference type="NCBI Taxonomy" id="578462"/>
    <lineage>
        <taxon>Eukaryota</taxon>
        <taxon>Fungi</taxon>
        <taxon>Fungi incertae sedis</taxon>
        <taxon>Blastocladiomycota</taxon>
        <taxon>Blastocladiomycetes</taxon>
        <taxon>Blastocladiales</taxon>
        <taxon>Blastocladiaceae</taxon>
        <taxon>Allomyces</taxon>
    </lineage>
</organism>
<evidence type="ECO:0000256" key="3">
    <source>
        <dbReference type="ARBA" id="ARBA00022692"/>
    </source>
</evidence>
<accession>A0A0L0S937</accession>
<feature type="transmembrane region" description="Helical" evidence="6">
    <location>
        <begin position="456"/>
        <end position="474"/>
    </location>
</feature>
<reference evidence="7 8" key="1">
    <citation type="submission" date="2009-11" db="EMBL/GenBank/DDBJ databases">
        <title>Annotation of Allomyces macrogynus ATCC 38327.</title>
        <authorList>
            <consortium name="The Broad Institute Genome Sequencing Platform"/>
            <person name="Russ C."/>
            <person name="Cuomo C."/>
            <person name="Burger G."/>
            <person name="Gray M.W."/>
            <person name="Holland P.W.H."/>
            <person name="King N."/>
            <person name="Lang F.B.F."/>
            <person name="Roger A.J."/>
            <person name="Ruiz-Trillo I."/>
            <person name="Young S.K."/>
            <person name="Zeng Q."/>
            <person name="Gargeya S."/>
            <person name="Fitzgerald M."/>
            <person name="Haas B."/>
            <person name="Abouelleil A."/>
            <person name="Alvarado L."/>
            <person name="Arachchi H.M."/>
            <person name="Berlin A."/>
            <person name="Chapman S.B."/>
            <person name="Gearin G."/>
            <person name="Goldberg J."/>
            <person name="Griggs A."/>
            <person name="Gujja S."/>
            <person name="Hansen M."/>
            <person name="Heiman D."/>
            <person name="Howarth C."/>
            <person name="Larimer J."/>
            <person name="Lui A."/>
            <person name="MacDonald P.J.P."/>
            <person name="McCowen C."/>
            <person name="Montmayeur A."/>
            <person name="Murphy C."/>
            <person name="Neiman D."/>
            <person name="Pearson M."/>
            <person name="Priest M."/>
            <person name="Roberts A."/>
            <person name="Saif S."/>
            <person name="Shea T."/>
            <person name="Sisk P."/>
            <person name="Stolte C."/>
            <person name="Sykes S."/>
            <person name="Wortman J."/>
            <person name="Nusbaum C."/>
            <person name="Birren B."/>
        </authorList>
    </citation>
    <scope>NUCLEOTIDE SEQUENCE [LARGE SCALE GENOMIC DNA]</scope>
    <source>
        <strain evidence="7 8">ATCC 38327</strain>
    </source>
</reference>
<dbReference type="InterPro" id="IPR002293">
    <property type="entry name" value="AA/rel_permease1"/>
</dbReference>
<dbReference type="AlphaFoldDB" id="A0A0L0S937"/>
<dbReference type="GO" id="GO:0016020">
    <property type="term" value="C:membrane"/>
    <property type="evidence" value="ECO:0007669"/>
    <property type="project" value="UniProtKB-SubCell"/>
</dbReference>
<dbReference type="Proteomes" id="UP000054350">
    <property type="component" value="Unassembled WGS sequence"/>
</dbReference>
<keyword evidence="8" id="KW-1185">Reference proteome</keyword>
<feature type="transmembrane region" description="Helical" evidence="6">
    <location>
        <begin position="398"/>
        <end position="420"/>
    </location>
</feature>
<dbReference type="PANTHER" id="PTHR43243:SF4">
    <property type="entry name" value="CATIONIC AMINO ACID TRANSPORTER 4"/>
    <property type="match status" value="1"/>
</dbReference>
<evidence type="ECO:0000256" key="1">
    <source>
        <dbReference type="ARBA" id="ARBA00004141"/>
    </source>
</evidence>
<dbReference type="VEuPathDB" id="FungiDB:AMAG_04458"/>
<dbReference type="OMA" id="AFFWTWP"/>
<proteinExistence type="predicted"/>
<dbReference type="EMBL" id="GG745333">
    <property type="protein sequence ID" value="KNE58925.1"/>
    <property type="molecule type" value="Genomic_DNA"/>
</dbReference>
<evidence type="ECO:0000313" key="7">
    <source>
        <dbReference type="EMBL" id="KNE58925.1"/>
    </source>
</evidence>
<keyword evidence="2" id="KW-0813">Transport</keyword>
<feature type="transmembrane region" description="Helical" evidence="6">
    <location>
        <begin position="321"/>
        <end position="344"/>
    </location>
</feature>
<feature type="transmembrane region" description="Helical" evidence="6">
    <location>
        <begin position="432"/>
        <end position="450"/>
    </location>
</feature>
<feature type="transmembrane region" description="Helical" evidence="6">
    <location>
        <begin position="275"/>
        <end position="301"/>
    </location>
</feature>
<evidence type="ECO:0000256" key="4">
    <source>
        <dbReference type="ARBA" id="ARBA00022989"/>
    </source>
</evidence>
<name>A0A0L0S937_ALLM3</name>
<evidence type="ECO:0000313" key="8">
    <source>
        <dbReference type="Proteomes" id="UP000054350"/>
    </source>
</evidence>
<feature type="transmembrane region" description="Helical" evidence="6">
    <location>
        <begin position="65"/>
        <end position="85"/>
    </location>
</feature>
<sequence>MTSALRSFFGGTKSVEDFQEESNQKNELRRRLGALDVVLIGTGDIIGAGIFVITGTAAAKYAGPAIIISFLIAAVACAFAGLCYAEMAAMIPVSGSAYSYAYASGGEVLAWIIGWDLMLEYLVGSALCAQGWSAYLKKFFKYCGVTLGPNLTNTPWKWDAENGFSTGDGYIDLPALLVVAIVSIVLVVGVRQSANFNHFFVVFKLVVILLFIVATWAHIDGKNFDPFFPPPSEKHEYGVHGIFLATTQVFFAFIGFDAVANTAQETHNPARDMPIGILGSLVLCTFLYIMVCVNLVGIAPYYTLETAAPLAQAVENIGMKWLSVATTIGALAGLTSVITVALMSQPRVFYSMSRDGLLPQAFAKVHPKFKTPYITTITTGIVCALMSGFVPLDVLNSMSSVGTLLAFAIVCISVAILRYTRPDVERKFKVPGGPLLVPVLGAAISLGLIIQSGGASILRVVVWMAIGLVVYVFYGRTHSVLRHKHDAAAHAEPGTAKGDVKADGDIKA</sequence>
<dbReference type="eggNOG" id="KOG1286">
    <property type="taxonomic scope" value="Eukaryota"/>
</dbReference>
<feature type="transmembrane region" description="Helical" evidence="6">
    <location>
        <begin position="97"/>
        <end position="115"/>
    </location>
</feature>
<dbReference type="OrthoDB" id="5982228at2759"/>
<evidence type="ECO:0000256" key="5">
    <source>
        <dbReference type="ARBA" id="ARBA00023136"/>
    </source>
</evidence>
<evidence type="ECO:0008006" key="9">
    <source>
        <dbReference type="Google" id="ProtNLM"/>
    </source>
</evidence>
<evidence type="ECO:0000256" key="2">
    <source>
        <dbReference type="ARBA" id="ARBA00022448"/>
    </source>
</evidence>
<feature type="transmembrane region" description="Helical" evidence="6">
    <location>
        <begin position="199"/>
        <end position="219"/>
    </location>
</feature>
<feature type="transmembrane region" description="Helical" evidence="6">
    <location>
        <begin position="239"/>
        <end position="263"/>
    </location>
</feature>
<gene>
    <name evidence="7" type="ORF">AMAG_04458</name>
</gene>